<evidence type="ECO:0000256" key="8">
    <source>
        <dbReference type="ARBA" id="ARBA00022960"/>
    </source>
</evidence>
<evidence type="ECO:0000256" key="3">
    <source>
        <dbReference type="ARBA" id="ARBA00022670"/>
    </source>
</evidence>
<evidence type="ECO:0000256" key="1">
    <source>
        <dbReference type="ARBA" id="ARBA00022475"/>
    </source>
</evidence>
<evidence type="ECO:0000256" key="12">
    <source>
        <dbReference type="ARBA" id="ARBA00023268"/>
    </source>
</evidence>
<feature type="compositionally biased region" description="Pro residues" evidence="16">
    <location>
        <begin position="926"/>
        <end position="949"/>
    </location>
</feature>
<keyword evidence="3" id="KW-0645">Protease</keyword>
<reference evidence="20 21" key="1">
    <citation type="submission" date="2021-02" db="EMBL/GenBank/DDBJ databases">
        <title>Bacillus sp. RD4P76, an endophyte from a halophyte.</title>
        <authorList>
            <person name="Sun J.-Q."/>
        </authorList>
    </citation>
    <scope>NUCLEOTIDE SEQUENCE [LARGE SCALE GENOMIC DNA]</scope>
    <source>
        <strain evidence="20 21">RD4P76</strain>
    </source>
</reference>
<keyword evidence="8" id="KW-0133">Cell shape</keyword>
<keyword evidence="5" id="KW-0808">Transferase</keyword>
<dbReference type="InterPro" id="IPR001264">
    <property type="entry name" value="Glyco_trans_51"/>
</dbReference>
<dbReference type="EMBL" id="JAFELM010000012">
    <property type="protein sequence ID" value="MBM6616421.1"/>
    <property type="molecule type" value="Genomic_DNA"/>
</dbReference>
<evidence type="ECO:0000313" key="21">
    <source>
        <dbReference type="Proteomes" id="UP001518925"/>
    </source>
</evidence>
<evidence type="ECO:0000256" key="15">
    <source>
        <dbReference type="ARBA" id="ARBA00049902"/>
    </source>
</evidence>
<evidence type="ECO:0000256" key="4">
    <source>
        <dbReference type="ARBA" id="ARBA00022676"/>
    </source>
</evidence>
<dbReference type="InterPro" id="IPR023346">
    <property type="entry name" value="Lysozyme-like_dom_sf"/>
</dbReference>
<dbReference type="Gene3D" id="2.60.40.10">
    <property type="entry name" value="Immunoglobulins"/>
    <property type="match status" value="1"/>
</dbReference>
<feature type="region of interest" description="Disordered" evidence="16">
    <location>
        <begin position="912"/>
        <end position="958"/>
    </location>
</feature>
<dbReference type="Proteomes" id="UP001518925">
    <property type="component" value="Unassembled WGS sequence"/>
</dbReference>
<dbReference type="InterPro" id="IPR001460">
    <property type="entry name" value="PCN-bd_Tpept"/>
</dbReference>
<evidence type="ECO:0000256" key="16">
    <source>
        <dbReference type="SAM" id="MobiDB-lite"/>
    </source>
</evidence>
<dbReference type="PANTHER" id="PTHR32282:SF32">
    <property type="entry name" value="PENICILLIN-BINDING PROTEIN 2A"/>
    <property type="match status" value="1"/>
</dbReference>
<keyword evidence="6 17" id="KW-0812">Transmembrane</keyword>
<dbReference type="Pfam" id="PF00905">
    <property type="entry name" value="Transpeptidase"/>
    <property type="match status" value="1"/>
</dbReference>
<evidence type="ECO:0000313" key="20">
    <source>
        <dbReference type="EMBL" id="MBM6616421.1"/>
    </source>
</evidence>
<keyword evidence="2" id="KW-0121">Carboxypeptidase</keyword>
<feature type="transmembrane region" description="Helical" evidence="17">
    <location>
        <begin position="38"/>
        <end position="62"/>
    </location>
</feature>
<dbReference type="InterPro" id="IPR012338">
    <property type="entry name" value="Beta-lactam/transpept-like"/>
</dbReference>
<keyword evidence="12" id="KW-0511">Multifunctional enzyme</keyword>
<evidence type="ECO:0000259" key="18">
    <source>
        <dbReference type="Pfam" id="PF00905"/>
    </source>
</evidence>
<keyword evidence="1" id="KW-1003">Cell membrane</keyword>
<evidence type="ECO:0000256" key="17">
    <source>
        <dbReference type="SAM" id="Phobius"/>
    </source>
</evidence>
<protein>
    <submittedName>
        <fullName evidence="20">Penicillin-binding protein</fullName>
    </submittedName>
</protein>
<sequence>MKINKSMIKEYFLTAKDALLSKKTATFFSISYKVIWNLFLVFIVIGLIGVSFAGGAGAGYFASLVKDEPVRSYESMKKDIYNYEETTELYFASNVYLGKSRSDLDREEIPLKDISPYVIDAVIATEDQYFYEHNGVVPKAILRALLQEVLNTQTQTGGSTLTQQLIKNQILSSEVSFERKAKEILLALRLEQFFEKEEILETYLNMATFGRNSSGANIAGVQTAAKGIFGVEAKDLNLAQAAFIAGLPQSPFGYTPFKNDGTIKENLEPGMNRLKTVLNRMLSAGKITKEQYDEAISFDLKASFAPPKESPIENYPWLTEEIEVRAAEIIAYQLAEKDGYEREDLDKDKELKKSYNTLADLTMRQKGYKIHSTIDKEIYDVHQKIAKEYQYYGSDKVIEKKNEETGEVEKVVQPVEVGAVLIENKTGRIISFVGGRDHKREAVNHALTDGPRSNGSTMKPLVAYAPAMELGAVQPGTVVADVKGVNIWAKNFSNRHYGLVTIRESLAKSHNVPAALTYMKIINQRPATYLEKMGFTSLTPVDYEIPSLSLGGITNGVTVEENTNAYATFANGGKFVDAYLIEKIETKDGEVLYQHASEEVEVFSPQTAYLTIDIMRDVLSSGTAAGVRSRLKFSSDFAGKTGTSQDYKDAWFVASNPNISFGLWLGYDKPMSLERSYKGYSYSQRNQMLWAQLMNAAYDIRPELIKPATNFKMPGGIVSRSYCKISGLLPSALCQEAGLVGTDLFNAKFVPKKVDDTLEKGKYIVIGDKVYRALPNSPAEFTQEGVMIKKSFLEENNLANVQDLMELIPKGAIWENIVVPEEDMIKENGAVPTPVDKVSIGSGKLAWARHSHNDIIGYRIYRADNFSTNFVKVGSITVDQLIKNGGFPVNSTVAAYYVTAVDLAGRESAPSKHVLMGDWQKEKPADPPPTDPPPIEPPVVPDPPEPPPGEGDGGKKKK</sequence>
<evidence type="ECO:0000256" key="6">
    <source>
        <dbReference type="ARBA" id="ARBA00022692"/>
    </source>
</evidence>
<proteinExistence type="predicted"/>
<comment type="catalytic activity">
    <reaction evidence="14">
        <text>Preferential cleavage: (Ac)2-L-Lys-D-Ala-|-D-Ala. Also transpeptidation of peptidyl-alanyl moieties that are N-acyl substituents of D-alanine.</text>
        <dbReference type="EC" id="3.4.16.4"/>
    </reaction>
</comment>
<evidence type="ECO:0000256" key="11">
    <source>
        <dbReference type="ARBA" id="ARBA00023136"/>
    </source>
</evidence>
<evidence type="ECO:0000256" key="5">
    <source>
        <dbReference type="ARBA" id="ARBA00022679"/>
    </source>
</evidence>
<dbReference type="InterPro" id="IPR050396">
    <property type="entry name" value="Glycosyltr_51/Transpeptidase"/>
</dbReference>
<dbReference type="Pfam" id="PF00912">
    <property type="entry name" value="Transgly"/>
    <property type="match status" value="1"/>
</dbReference>
<dbReference type="InterPro" id="IPR013783">
    <property type="entry name" value="Ig-like_fold"/>
</dbReference>
<dbReference type="SUPFAM" id="SSF56601">
    <property type="entry name" value="beta-lactamase/transpeptidase-like"/>
    <property type="match status" value="1"/>
</dbReference>
<keyword evidence="11 17" id="KW-0472">Membrane</keyword>
<dbReference type="PANTHER" id="PTHR32282">
    <property type="entry name" value="BINDING PROTEIN TRANSPEPTIDASE, PUTATIVE-RELATED"/>
    <property type="match status" value="1"/>
</dbReference>
<organism evidence="20 21">
    <name type="scientific">Bacillus suaedaesalsae</name>
    <dbReference type="NCBI Taxonomy" id="2810349"/>
    <lineage>
        <taxon>Bacteria</taxon>
        <taxon>Bacillati</taxon>
        <taxon>Bacillota</taxon>
        <taxon>Bacilli</taxon>
        <taxon>Bacillales</taxon>
        <taxon>Bacillaceae</taxon>
        <taxon>Bacillus</taxon>
    </lineage>
</organism>
<keyword evidence="9" id="KW-0573">Peptidoglycan synthesis</keyword>
<keyword evidence="21" id="KW-1185">Reference proteome</keyword>
<keyword evidence="13" id="KW-0961">Cell wall biogenesis/degradation</keyword>
<dbReference type="RefSeq" id="WP_204201808.1">
    <property type="nucleotide sequence ID" value="NZ_JAFELM010000012.1"/>
</dbReference>
<name>A0ABS2DFW4_9BACI</name>
<evidence type="ECO:0000256" key="14">
    <source>
        <dbReference type="ARBA" id="ARBA00034000"/>
    </source>
</evidence>
<evidence type="ECO:0000256" key="10">
    <source>
        <dbReference type="ARBA" id="ARBA00022989"/>
    </source>
</evidence>
<feature type="domain" description="Penicillin-binding protein transpeptidase" evidence="18">
    <location>
        <begin position="418"/>
        <end position="656"/>
    </location>
</feature>
<comment type="catalytic activity">
    <reaction evidence="15">
        <text>[GlcNAc-(1-&gt;4)-Mur2Ac(oyl-L-Ala-gamma-D-Glu-L-Lys-D-Ala-D-Ala)](n)-di-trans,octa-cis-undecaprenyl diphosphate + beta-D-GlcNAc-(1-&gt;4)-Mur2Ac(oyl-L-Ala-gamma-D-Glu-L-Lys-D-Ala-D-Ala)-di-trans,octa-cis-undecaprenyl diphosphate = [GlcNAc-(1-&gt;4)-Mur2Ac(oyl-L-Ala-gamma-D-Glu-L-Lys-D-Ala-D-Ala)](n+1)-di-trans,octa-cis-undecaprenyl diphosphate + di-trans,octa-cis-undecaprenyl diphosphate + H(+)</text>
        <dbReference type="Rhea" id="RHEA:23708"/>
        <dbReference type="Rhea" id="RHEA-COMP:9602"/>
        <dbReference type="Rhea" id="RHEA-COMP:9603"/>
        <dbReference type="ChEBI" id="CHEBI:15378"/>
        <dbReference type="ChEBI" id="CHEBI:58405"/>
        <dbReference type="ChEBI" id="CHEBI:60033"/>
        <dbReference type="ChEBI" id="CHEBI:78435"/>
        <dbReference type="EC" id="2.4.99.28"/>
    </reaction>
</comment>
<comment type="caution">
    <text evidence="20">The sequence shown here is derived from an EMBL/GenBank/DDBJ whole genome shotgun (WGS) entry which is preliminary data.</text>
</comment>
<dbReference type="SUPFAM" id="SSF53955">
    <property type="entry name" value="Lysozyme-like"/>
    <property type="match status" value="1"/>
</dbReference>
<accession>A0ABS2DFW4</accession>
<keyword evidence="7" id="KW-0378">Hydrolase</keyword>
<evidence type="ECO:0000259" key="19">
    <source>
        <dbReference type="Pfam" id="PF00912"/>
    </source>
</evidence>
<gene>
    <name evidence="20" type="ORF">JR050_01830</name>
</gene>
<dbReference type="Gene3D" id="3.40.710.10">
    <property type="entry name" value="DD-peptidase/beta-lactamase superfamily"/>
    <property type="match status" value="1"/>
</dbReference>
<feature type="domain" description="Glycosyl transferase family 51" evidence="19">
    <location>
        <begin position="101"/>
        <end position="281"/>
    </location>
</feature>
<evidence type="ECO:0000256" key="7">
    <source>
        <dbReference type="ARBA" id="ARBA00022801"/>
    </source>
</evidence>
<dbReference type="Gene3D" id="1.10.3810.10">
    <property type="entry name" value="Biosynthetic peptidoglycan transglycosylase-like"/>
    <property type="match status" value="1"/>
</dbReference>
<keyword evidence="10 17" id="KW-1133">Transmembrane helix</keyword>
<keyword evidence="4" id="KW-0328">Glycosyltransferase</keyword>
<evidence type="ECO:0000256" key="13">
    <source>
        <dbReference type="ARBA" id="ARBA00023316"/>
    </source>
</evidence>
<evidence type="ECO:0000256" key="9">
    <source>
        <dbReference type="ARBA" id="ARBA00022984"/>
    </source>
</evidence>
<dbReference type="Gene3D" id="3.90.1310.40">
    <property type="match status" value="1"/>
</dbReference>
<evidence type="ECO:0000256" key="2">
    <source>
        <dbReference type="ARBA" id="ARBA00022645"/>
    </source>
</evidence>
<dbReference type="InterPro" id="IPR036950">
    <property type="entry name" value="PBP_transglycosylase"/>
</dbReference>